<accession>A0A7R9FPD1</accession>
<name>A0A7R9FPD1_9CRUS</name>
<proteinExistence type="predicted"/>
<keyword evidence="2" id="KW-1185">Reference proteome</keyword>
<gene>
    <name evidence="1" type="ORF">DSTB1V02_LOCUS9949</name>
</gene>
<evidence type="ECO:0000313" key="1">
    <source>
        <dbReference type="EMBL" id="CAD7250166.1"/>
    </source>
</evidence>
<organism evidence="1">
    <name type="scientific">Darwinula stevensoni</name>
    <dbReference type="NCBI Taxonomy" id="69355"/>
    <lineage>
        <taxon>Eukaryota</taxon>
        <taxon>Metazoa</taxon>
        <taxon>Ecdysozoa</taxon>
        <taxon>Arthropoda</taxon>
        <taxon>Crustacea</taxon>
        <taxon>Oligostraca</taxon>
        <taxon>Ostracoda</taxon>
        <taxon>Podocopa</taxon>
        <taxon>Podocopida</taxon>
        <taxon>Darwinulocopina</taxon>
        <taxon>Darwinuloidea</taxon>
        <taxon>Darwinulidae</taxon>
        <taxon>Darwinula</taxon>
    </lineage>
</organism>
<evidence type="ECO:0000313" key="2">
    <source>
        <dbReference type="Proteomes" id="UP000677054"/>
    </source>
</evidence>
<dbReference type="AlphaFoldDB" id="A0A7R9FPD1"/>
<protein>
    <submittedName>
        <fullName evidence="1">Uncharacterized protein</fullName>
    </submittedName>
</protein>
<dbReference type="EMBL" id="CAJPEV010002690">
    <property type="protein sequence ID" value="CAG0897758.1"/>
    <property type="molecule type" value="Genomic_DNA"/>
</dbReference>
<dbReference type="Proteomes" id="UP000677054">
    <property type="component" value="Unassembled WGS sequence"/>
</dbReference>
<dbReference type="EMBL" id="LR902207">
    <property type="protein sequence ID" value="CAD7250166.1"/>
    <property type="molecule type" value="Genomic_DNA"/>
</dbReference>
<reference evidence="1" key="1">
    <citation type="submission" date="2020-11" db="EMBL/GenBank/DDBJ databases">
        <authorList>
            <person name="Tran Van P."/>
        </authorList>
    </citation>
    <scope>NUCLEOTIDE SEQUENCE</scope>
</reference>
<sequence>MKGVDLKTMRVPEDSQSDVFVLGPVSIVVDEIPDHLEPFLRDVWQRNQLTPKSRHLDEEHMFEDGRSRGQDETASVVFGVLNLDDDVTKDILLSGVLGEALGKEAILGLRFGALSVMTFRFNHGSLVKNVRTNVFHYMSPLSIQGMNSALVERCGLTLKELSQVAFEVSLVVELFLFEAVLQGNRCSATESNPKFQDVTKKDLN</sequence>